<feature type="coiled-coil region" evidence="3">
    <location>
        <begin position="124"/>
        <end position="235"/>
    </location>
</feature>
<dbReference type="PANTHER" id="PTHR32347:SF23">
    <property type="entry name" value="BLL5650 PROTEIN"/>
    <property type="match status" value="1"/>
</dbReference>
<comment type="caution">
    <text evidence="6">The sequence shown here is derived from an EMBL/GenBank/DDBJ whole genome shotgun (WGS) entry which is preliminary data.</text>
</comment>
<evidence type="ECO:0000256" key="3">
    <source>
        <dbReference type="SAM" id="Coils"/>
    </source>
</evidence>
<keyword evidence="2 3" id="KW-0175">Coiled coil</keyword>
<feature type="domain" description="Multidrug resistance protein MdtA-like barrel-sandwich hybrid" evidence="5">
    <location>
        <begin position="82"/>
        <end position="264"/>
    </location>
</feature>
<evidence type="ECO:0000256" key="4">
    <source>
        <dbReference type="SAM" id="Phobius"/>
    </source>
</evidence>
<evidence type="ECO:0000313" key="6">
    <source>
        <dbReference type="EMBL" id="KAA3935501.1"/>
    </source>
</evidence>
<dbReference type="Pfam" id="PF25917">
    <property type="entry name" value="BSH_RND"/>
    <property type="match status" value="1"/>
</dbReference>
<evidence type="ECO:0000256" key="1">
    <source>
        <dbReference type="ARBA" id="ARBA00004196"/>
    </source>
</evidence>
<gene>
    <name evidence="6" type="ORF">F3D71_28095</name>
</gene>
<sequence length="279" mass="32087">MDTLIERKPGINRKRLYWVGGVMLGLAVIAYFIFRDTASSMAVEKDRLTIATVEQAEFSDYIRVIGQVMPSRIIYMDAIEGGRVEERLKEEGAMVKAGDVILRLSNPLLNIGIMQSEADLAYQENELRNTRISMEQERLQLKQERIGLNKELIGKQRRYEQYKRLVNEQLIAREDYRQAEEEYIAAKEQLAVIDERIRQDHIFRESQIGSLDENIRNMKRSLALVRERLENLKVKAPIDGQVGNLNAQIGQSISAGEHIGQIITSDLKVQAQIDEHYVE</sequence>
<proteinExistence type="predicted"/>
<dbReference type="Gene3D" id="1.10.287.470">
    <property type="entry name" value="Helix hairpin bin"/>
    <property type="match status" value="1"/>
</dbReference>
<keyword evidence="4" id="KW-0472">Membrane</keyword>
<accession>A0A5M5BUE0</accession>
<dbReference type="PANTHER" id="PTHR32347">
    <property type="entry name" value="EFFLUX SYSTEM COMPONENT YKNX-RELATED"/>
    <property type="match status" value="1"/>
</dbReference>
<dbReference type="Proteomes" id="UP000323717">
    <property type="component" value="Unassembled WGS sequence"/>
</dbReference>
<feature type="transmembrane region" description="Helical" evidence="4">
    <location>
        <begin position="16"/>
        <end position="34"/>
    </location>
</feature>
<dbReference type="InterPro" id="IPR058625">
    <property type="entry name" value="MdtA-like_BSH"/>
</dbReference>
<comment type="subcellular location">
    <subcellularLocation>
        <location evidence="1">Cell envelope</location>
    </subcellularLocation>
</comment>
<reference evidence="6 7" key="1">
    <citation type="journal article" date="2019" name="Nat. Med.">
        <title>A library of human gut bacterial isolates paired with longitudinal multiomics data enables mechanistic microbiome research.</title>
        <authorList>
            <person name="Poyet M."/>
            <person name="Groussin M."/>
            <person name="Gibbons S.M."/>
            <person name="Avila-Pacheco J."/>
            <person name="Jiang X."/>
            <person name="Kearney S.M."/>
            <person name="Perrotta A.R."/>
            <person name="Berdy B."/>
            <person name="Zhao S."/>
            <person name="Lieberman T.D."/>
            <person name="Swanson P.K."/>
            <person name="Smith M."/>
            <person name="Roesemann S."/>
            <person name="Alexander J.E."/>
            <person name="Rich S.A."/>
            <person name="Livny J."/>
            <person name="Vlamakis H."/>
            <person name="Clish C."/>
            <person name="Bullock K."/>
            <person name="Deik A."/>
            <person name="Scott J."/>
            <person name="Pierce K.A."/>
            <person name="Xavier R.J."/>
            <person name="Alm E.J."/>
        </authorList>
    </citation>
    <scope>NUCLEOTIDE SEQUENCE [LARGE SCALE GENOMIC DNA]</scope>
    <source>
        <strain evidence="6 7">BIOML-A163</strain>
    </source>
</reference>
<dbReference type="Gene3D" id="2.40.50.100">
    <property type="match status" value="1"/>
</dbReference>
<evidence type="ECO:0000313" key="7">
    <source>
        <dbReference type="Proteomes" id="UP000323717"/>
    </source>
</evidence>
<protein>
    <submittedName>
        <fullName evidence="6">HlyD family efflux transporter periplasmic adaptor subunit</fullName>
    </submittedName>
</protein>
<dbReference type="GO" id="GO:0030313">
    <property type="term" value="C:cell envelope"/>
    <property type="evidence" value="ECO:0007669"/>
    <property type="project" value="UniProtKB-SubCell"/>
</dbReference>
<keyword evidence="4" id="KW-0812">Transmembrane</keyword>
<keyword evidence="4" id="KW-1133">Transmembrane helix</keyword>
<organism evidence="6 7">
    <name type="scientific">Bacteroides ovatus</name>
    <dbReference type="NCBI Taxonomy" id="28116"/>
    <lineage>
        <taxon>Bacteria</taxon>
        <taxon>Pseudomonadati</taxon>
        <taxon>Bacteroidota</taxon>
        <taxon>Bacteroidia</taxon>
        <taxon>Bacteroidales</taxon>
        <taxon>Bacteroidaceae</taxon>
        <taxon>Bacteroides</taxon>
    </lineage>
</organism>
<dbReference type="InterPro" id="IPR050465">
    <property type="entry name" value="UPF0194_transport"/>
</dbReference>
<dbReference type="SUPFAM" id="SSF111369">
    <property type="entry name" value="HlyD-like secretion proteins"/>
    <property type="match status" value="1"/>
</dbReference>
<evidence type="ECO:0000256" key="2">
    <source>
        <dbReference type="ARBA" id="ARBA00023054"/>
    </source>
</evidence>
<feature type="non-terminal residue" evidence="6">
    <location>
        <position position="279"/>
    </location>
</feature>
<dbReference type="EMBL" id="VWLE01000731">
    <property type="protein sequence ID" value="KAA3935501.1"/>
    <property type="molecule type" value="Genomic_DNA"/>
</dbReference>
<dbReference type="AlphaFoldDB" id="A0A5M5BUE0"/>
<evidence type="ECO:0000259" key="5">
    <source>
        <dbReference type="Pfam" id="PF25917"/>
    </source>
</evidence>
<name>A0A5M5BUE0_BACOV</name>